<protein>
    <submittedName>
        <fullName evidence="1">Uncharacterized protein</fullName>
    </submittedName>
</protein>
<dbReference type="Proteomes" id="UP000728032">
    <property type="component" value="Unassembled WGS sequence"/>
</dbReference>
<gene>
    <name evidence="1" type="ORF">ONB1V03_LOCUS23540</name>
</gene>
<accession>A0A7R9R397</accession>
<evidence type="ECO:0000313" key="2">
    <source>
        <dbReference type="Proteomes" id="UP000728032"/>
    </source>
</evidence>
<keyword evidence="2" id="KW-1185">Reference proteome</keyword>
<dbReference type="EMBL" id="OC975444">
    <property type="protein sequence ID" value="CAD7668671.1"/>
    <property type="molecule type" value="Genomic_DNA"/>
</dbReference>
<reference evidence="1" key="1">
    <citation type="submission" date="2020-11" db="EMBL/GenBank/DDBJ databases">
        <authorList>
            <person name="Tran Van P."/>
        </authorList>
    </citation>
    <scope>NUCLEOTIDE SEQUENCE</scope>
</reference>
<evidence type="ECO:0000313" key="1">
    <source>
        <dbReference type="EMBL" id="CAD7668671.1"/>
    </source>
</evidence>
<dbReference type="AlphaFoldDB" id="A0A7R9R397"/>
<dbReference type="EMBL" id="CAJPVJ010060619">
    <property type="protein sequence ID" value="CAG2184120.1"/>
    <property type="molecule type" value="Genomic_DNA"/>
</dbReference>
<sequence length="52" mass="5791">MNSLVPDLLIDGSNGSLKAITKMSTLILSTNWTNCWLNTTLRDKTQFSEVMS</sequence>
<proteinExistence type="predicted"/>
<name>A0A7R9R397_9ACAR</name>
<organism evidence="1">
    <name type="scientific">Oppiella nova</name>
    <dbReference type="NCBI Taxonomy" id="334625"/>
    <lineage>
        <taxon>Eukaryota</taxon>
        <taxon>Metazoa</taxon>
        <taxon>Ecdysozoa</taxon>
        <taxon>Arthropoda</taxon>
        <taxon>Chelicerata</taxon>
        <taxon>Arachnida</taxon>
        <taxon>Acari</taxon>
        <taxon>Acariformes</taxon>
        <taxon>Sarcoptiformes</taxon>
        <taxon>Oribatida</taxon>
        <taxon>Brachypylina</taxon>
        <taxon>Oppioidea</taxon>
        <taxon>Oppiidae</taxon>
        <taxon>Oppiella</taxon>
    </lineage>
</organism>